<gene>
    <name evidence="1" type="ORF">RF679_18545</name>
</gene>
<keyword evidence="1" id="KW-0489">Methyltransferase</keyword>
<proteinExistence type="predicted"/>
<sequence length="268" mass="30831">MSLLMSVLRNALRMKKETVPLSKDDPLALHYEQELNRHKQIVNEAFPGPGYYEWLQWFHLFVQPKLYLEIGVESGKALANARPPTLAIGVDPALRINHEFSARTKLFQQTSDSFFAEPHLKEIFEDQKLDMAFIDGLHTFDQALQDFINVEKHAHRDTVVLFHDVLPVIPETADRERHTMFWIGDTWKVMLILKKYRPDLKLFNIPTASSGLGVAVHLDPNSTILAERYEEIVAEAMQFDLNDHLASLRTIVTTVDNQFDKVAQLLND</sequence>
<dbReference type="EMBL" id="CP133720">
    <property type="protein sequence ID" value="WMW80616.1"/>
    <property type="molecule type" value="Genomic_DNA"/>
</dbReference>
<dbReference type="EC" id="2.1.1.-" evidence="1"/>
<dbReference type="GO" id="GO:0008168">
    <property type="term" value="F:methyltransferase activity"/>
    <property type="evidence" value="ECO:0007669"/>
    <property type="project" value="UniProtKB-KW"/>
</dbReference>
<dbReference type="Pfam" id="PF13578">
    <property type="entry name" value="Methyltransf_24"/>
    <property type="match status" value="1"/>
</dbReference>
<dbReference type="Gene3D" id="3.40.50.150">
    <property type="entry name" value="Vaccinia Virus protein VP39"/>
    <property type="match status" value="1"/>
</dbReference>
<dbReference type="InterPro" id="IPR029063">
    <property type="entry name" value="SAM-dependent_MTases_sf"/>
</dbReference>
<name>A0ABY9RHB5_9BURK</name>
<protein>
    <submittedName>
        <fullName evidence="1">Class I SAM-dependent methyltransferase</fullName>
        <ecNumber evidence="1">2.1.1.-</ecNumber>
    </submittedName>
</protein>
<reference evidence="1" key="1">
    <citation type="submission" date="2023-09" db="EMBL/GenBank/DDBJ databases">
        <title>Undibacterium sp. 20NA77.5 isolated from freshwater.</title>
        <authorList>
            <person name="Le V."/>
            <person name="Ko S.-R."/>
            <person name="Ahn C.-Y."/>
            <person name="Oh H.-M."/>
        </authorList>
    </citation>
    <scope>NUCLEOTIDE SEQUENCE</scope>
    <source>
        <strain evidence="1">20NA77.5</strain>
    </source>
</reference>
<dbReference type="SUPFAM" id="SSF53335">
    <property type="entry name" value="S-adenosyl-L-methionine-dependent methyltransferases"/>
    <property type="match status" value="1"/>
</dbReference>
<dbReference type="GO" id="GO:0032259">
    <property type="term" value="P:methylation"/>
    <property type="evidence" value="ECO:0007669"/>
    <property type="project" value="UniProtKB-KW"/>
</dbReference>
<keyword evidence="1" id="KW-0808">Transferase</keyword>
<dbReference type="RefSeq" id="WP_309482108.1">
    <property type="nucleotide sequence ID" value="NZ_CP133720.1"/>
</dbReference>
<accession>A0ABY9RHB5</accession>
<organism evidence="1 2">
    <name type="scientific">Undibacterium cyanobacteriorum</name>
    <dbReference type="NCBI Taxonomy" id="3073561"/>
    <lineage>
        <taxon>Bacteria</taxon>
        <taxon>Pseudomonadati</taxon>
        <taxon>Pseudomonadota</taxon>
        <taxon>Betaproteobacteria</taxon>
        <taxon>Burkholderiales</taxon>
        <taxon>Oxalobacteraceae</taxon>
        <taxon>Undibacterium</taxon>
    </lineage>
</organism>
<dbReference type="Proteomes" id="UP001181355">
    <property type="component" value="Chromosome"/>
</dbReference>
<keyword evidence="2" id="KW-1185">Reference proteome</keyword>
<evidence type="ECO:0000313" key="2">
    <source>
        <dbReference type="Proteomes" id="UP001181355"/>
    </source>
</evidence>
<evidence type="ECO:0000313" key="1">
    <source>
        <dbReference type="EMBL" id="WMW80616.1"/>
    </source>
</evidence>